<evidence type="ECO:0000313" key="3">
    <source>
        <dbReference type="WBParaSite" id="ACRNAN_scaffold171.g14036.t3"/>
    </source>
</evidence>
<accession>A0A914D1P8</accession>
<organism evidence="1 3">
    <name type="scientific">Acrobeloides nanus</name>
    <dbReference type="NCBI Taxonomy" id="290746"/>
    <lineage>
        <taxon>Eukaryota</taxon>
        <taxon>Metazoa</taxon>
        <taxon>Ecdysozoa</taxon>
        <taxon>Nematoda</taxon>
        <taxon>Chromadorea</taxon>
        <taxon>Rhabditida</taxon>
        <taxon>Tylenchina</taxon>
        <taxon>Cephalobomorpha</taxon>
        <taxon>Cephaloboidea</taxon>
        <taxon>Cephalobidae</taxon>
        <taxon>Acrobeloides</taxon>
    </lineage>
</organism>
<sequence length="1222" mass="142589">MRTLLRKHLIRYLRWIHMKPIQSTSFFTTPCCSSMSTSAIICSEKLSENVPNEGSGTLNVPLHAQKLKVRTKRKKPIHGQHEAKELENELPLQSSNNALQKFPYPEIENLASLPKEKPLKIGHPMWDLLRPSLEDLDIVHRNDFDFANLIKDLPNSMSPEIVLAEGSQKYVNFQRISGTFFMFNVLLPLERKIEPYCTTIRNAEDIYLPTFMQWCGNALSDIEVNNRMKIVKRFIKVIRENGFKMSLPLLNNLMSVYIQNDHNFDPDSVLEMAEGEWLNVAMSVYIQNDHNFDPDSVLEMAEGELKLTVDKTFFNHYMWQIAKRRNLDRNLYDSIKFEMAQRGVFPDVQTMRAQIYGLAKRGNYEQVKTLIDQSTDRFGDDAKRKCIGAGLIGFSTSPHLLENLKVLLNYAVIKAQLLKPNMLNMEKLDVDGRFELDAIADDIFCVIWNLARISEDGFGKENVELIKKILFYTHAEQGYIGNLFHEIQRHLVHEYYYSALAMMDFLIGFSKHPQIQDTRWMRHLQKRFAFQFIKNKLPPTLVVELSNRLSINKLPPTLVVELSNRLSIVFGEKNRFSDDLARAILSYNGYEDNMKRFEAFATYIDVIDPERERPHLILPFLARLNNKWLLSKSSKEDSEEEKKDKFAARKQISDEKFRILYLFTTSLRYRNLADADVGLIYDYIVKDMIYEIRGGGIKHGYPIEDRNIIDNVTQKLISYGMTKADVWNFLDKLVKKSRSLGGKIRMFAAIENWLKNNENIESEFVRATFEDLKKSVLNRNFERTHEILVNDGIPTDSTMKEIIEPLINLYLDRANLGFLQKLLNVLSKINLKNVPKDPFDFDDPFDFPSTSSKSDDFGFESVLQNHHLLRILLKRFNETNDTSVQKLIDYSYELKRLFPHATNGNYYECVKAYRDLFKVLLKSPFHKNHTIEHVQKCAEFLQLLCKLQIIYLNLDETLTPFFVNTVLHRFGVDPAIDIWIEFQRNLYCSNALVPLLQYSLEKNNKDQIEFLLHKARRTMEPQKLDAYYAAILVNMKKFDEAEKFFSDSLNGPIKAQNCTAIFSIMLNFHYNNQPKLNFALEFLKLMLKYTDLKTDDIAKKKIHHSWIRTFGQNREVMSSLSIYELLRQSNMFPSANQIKELSDILKPHKENYDHWIFSSATGLLNTKLIQENTDGEKSDFENRLKIFECDLEIIQKGQEPSVFSQDSLFDWAQQNLASRKIF</sequence>
<keyword evidence="1" id="KW-1185">Reference proteome</keyword>
<dbReference type="GO" id="GO:0003730">
    <property type="term" value="F:mRNA 3'-UTR binding"/>
    <property type="evidence" value="ECO:0007669"/>
    <property type="project" value="TreeGrafter"/>
</dbReference>
<dbReference type="GO" id="GO:0005634">
    <property type="term" value="C:nucleus"/>
    <property type="evidence" value="ECO:0007669"/>
    <property type="project" value="TreeGrafter"/>
</dbReference>
<protein>
    <submittedName>
        <fullName evidence="2 3">Uncharacterized protein</fullName>
    </submittedName>
</protein>
<dbReference type="WBParaSite" id="ACRNAN_scaffold171.g14036.t3">
    <property type="protein sequence ID" value="ACRNAN_scaffold171.g14036.t3"/>
    <property type="gene ID" value="ACRNAN_scaffold171.g14036"/>
</dbReference>
<dbReference type="InterPro" id="IPR033490">
    <property type="entry name" value="LRP130"/>
</dbReference>
<dbReference type="PANTHER" id="PTHR46669:SF1">
    <property type="entry name" value="LEUCINE-RICH PPR MOTIF-CONTAINING PROTEIN, MITOCHONDRIAL"/>
    <property type="match status" value="1"/>
</dbReference>
<evidence type="ECO:0000313" key="1">
    <source>
        <dbReference type="Proteomes" id="UP000887540"/>
    </source>
</evidence>
<dbReference type="AlphaFoldDB" id="A0A914D1P8"/>
<proteinExistence type="predicted"/>
<dbReference type="Proteomes" id="UP000887540">
    <property type="component" value="Unplaced"/>
</dbReference>
<dbReference type="GO" id="GO:0070129">
    <property type="term" value="P:regulation of mitochondrial translation"/>
    <property type="evidence" value="ECO:0007669"/>
    <property type="project" value="TreeGrafter"/>
</dbReference>
<name>A0A914D1P8_9BILA</name>
<dbReference type="GO" id="GO:0005739">
    <property type="term" value="C:mitochondrion"/>
    <property type="evidence" value="ECO:0007669"/>
    <property type="project" value="TreeGrafter"/>
</dbReference>
<evidence type="ECO:0000313" key="2">
    <source>
        <dbReference type="WBParaSite" id="ACRNAN_scaffold171.g14036.t1"/>
    </source>
</evidence>
<dbReference type="WBParaSite" id="ACRNAN_scaffold171.g14036.t1">
    <property type="protein sequence ID" value="ACRNAN_scaffold171.g14036.t1"/>
    <property type="gene ID" value="ACRNAN_scaffold171.g14036"/>
</dbReference>
<reference evidence="2 3" key="1">
    <citation type="submission" date="2022-11" db="UniProtKB">
        <authorList>
            <consortium name="WormBaseParasite"/>
        </authorList>
    </citation>
    <scope>IDENTIFICATION</scope>
</reference>
<dbReference type="PANTHER" id="PTHR46669">
    <property type="entry name" value="LEUCINE-RICH PPR MOTIF-CONTAINING PROTEIN, MITOCHONDRIAL"/>
    <property type="match status" value="1"/>
</dbReference>